<dbReference type="Pfam" id="PF21694">
    <property type="entry name" value="DNA_pol3_delta_C"/>
    <property type="match status" value="1"/>
</dbReference>
<evidence type="ECO:0000313" key="9">
    <source>
        <dbReference type="EMBL" id="GAI08120.1"/>
    </source>
</evidence>
<evidence type="ECO:0000259" key="8">
    <source>
        <dbReference type="Pfam" id="PF21694"/>
    </source>
</evidence>
<dbReference type="NCBIfam" id="TIGR01128">
    <property type="entry name" value="holA"/>
    <property type="match status" value="1"/>
</dbReference>
<sequence length="242" mass="29365">MKYYKKVHKSGLNLRFFDFKEYTFEDFKDEFRIQPMFGERKLMILKNAFSNKDFKKRFLDLKEDFAKSNNIILFYEKGKVLEKDPLFVFLRKNGKCQQFEPLERGRLKDWIEREFKRYGIEIDSEAKSLLLDYIGNDLWRLSNEIKKLFLYKKGRIEKRDVEKLVRAKIETDIFRTIDALAKKQKKKAFSFIHEHLRRGDSPLYILAMINFQFRNILMIKERLQSQNSIPIRELSKELNLHP</sequence>
<dbReference type="GO" id="GO:0003677">
    <property type="term" value="F:DNA binding"/>
    <property type="evidence" value="ECO:0007669"/>
    <property type="project" value="InterPro"/>
</dbReference>
<name>X1M0B6_9ZZZZ</name>
<evidence type="ECO:0000256" key="3">
    <source>
        <dbReference type="ARBA" id="ARBA00022695"/>
    </source>
</evidence>
<feature type="domain" description="DNA polymerase III delta subunit-like C-terminal" evidence="8">
    <location>
        <begin position="170"/>
        <end position="242"/>
    </location>
</feature>
<evidence type="ECO:0000256" key="6">
    <source>
        <dbReference type="ARBA" id="ARBA00034754"/>
    </source>
</evidence>
<dbReference type="EMBL" id="BARV01010109">
    <property type="protein sequence ID" value="GAI08120.1"/>
    <property type="molecule type" value="Genomic_DNA"/>
</dbReference>
<dbReference type="EC" id="2.7.7.7" evidence="1"/>
<proteinExistence type="inferred from homology"/>
<comment type="catalytic activity">
    <reaction evidence="7">
        <text>DNA(n) + a 2'-deoxyribonucleoside 5'-triphosphate = DNA(n+1) + diphosphate</text>
        <dbReference type="Rhea" id="RHEA:22508"/>
        <dbReference type="Rhea" id="RHEA-COMP:17339"/>
        <dbReference type="Rhea" id="RHEA-COMP:17340"/>
        <dbReference type="ChEBI" id="CHEBI:33019"/>
        <dbReference type="ChEBI" id="CHEBI:61560"/>
        <dbReference type="ChEBI" id="CHEBI:173112"/>
        <dbReference type="EC" id="2.7.7.7"/>
    </reaction>
</comment>
<reference evidence="9" key="1">
    <citation type="journal article" date="2014" name="Front. Microbiol.">
        <title>High frequency of phylogenetically diverse reductive dehalogenase-homologous genes in deep subseafloor sedimentary metagenomes.</title>
        <authorList>
            <person name="Kawai M."/>
            <person name="Futagami T."/>
            <person name="Toyoda A."/>
            <person name="Takaki Y."/>
            <person name="Nishi S."/>
            <person name="Hori S."/>
            <person name="Arai W."/>
            <person name="Tsubouchi T."/>
            <person name="Morono Y."/>
            <person name="Uchiyama I."/>
            <person name="Ito T."/>
            <person name="Fujiyama A."/>
            <person name="Inagaki F."/>
            <person name="Takami H."/>
        </authorList>
    </citation>
    <scope>NUCLEOTIDE SEQUENCE</scope>
    <source>
        <strain evidence="9">Expedition CK06-06</strain>
    </source>
</reference>
<dbReference type="Gene3D" id="3.40.50.300">
    <property type="entry name" value="P-loop containing nucleotide triphosphate hydrolases"/>
    <property type="match status" value="1"/>
</dbReference>
<keyword evidence="2" id="KW-0808">Transferase</keyword>
<accession>X1M0B6</accession>
<dbReference type="Gene3D" id="1.10.8.60">
    <property type="match status" value="1"/>
</dbReference>
<dbReference type="GO" id="GO:0009360">
    <property type="term" value="C:DNA polymerase III complex"/>
    <property type="evidence" value="ECO:0007669"/>
    <property type="project" value="TreeGrafter"/>
</dbReference>
<dbReference type="Gene3D" id="1.20.272.10">
    <property type="match status" value="1"/>
</dbReference>
<organism evidence="9">
    <name type="scientific">marine sediment metagenome</name>
    <dbReference type="NCBI Taxonomy" id="412755"/>
    <lineage>
        <taxon>unclassified sequences</taxon>
        <taxon>metagenomes</taxon>
        <taxon>ecological metagenomes</taxon>
    </lineage>
</organism>
<dbReference type="PANTHER" id="PTHR34388:SF1">
    <property type="entry name" value="DNA POLYMERASE III SUBUNIT DELTA"/>
    <property type="match status" value="1"/>
</dbReference>
<evidence type="ECO:0000256" key="4">
    <source>
        <dbReference type="ARBA" id="ARBA00022705"/>
    </source>
</evidence>
<dbReference type="GO" id="GO:0003887">
    <property type="term" value="F:DNA-directed DNA polymerase activity"/>
    <property type="evidence" value="ECO:0007669"/>
    <property type="project" value="UniProtKB-KW"/>
</dbReference>
<evidence type="ECO:0000256" key="7">
    <source>
        <dbReference type="ARBA" id="ARBA00049244"/>
    </source>
</evidence>
<keyword evidence="4" id="KW-0235">DNA replication</keyword>
<keyword evidence="5" id="KW-0239">DNA-directed DNA polymerase</keyword>
<protein>
    <recommendedName>
        <fullName evidence="1">DNA-directed DNA polymerase</fullName>
        <ecNumber evidence="1">2.7.7.7</ecNumber>
    </recommendedName>
</protein>
<evidence type="ECO:0000256" key="1">
    <source>
        <dbReference type="ARBA" id="ARBA00012417"/>
    </source>
</evidence>
<comment type="similarity">
    <text evidence="6">Belongs to the DNA polymerase HolA subunit family.</text>
</comment>
<dbReference type="InterPro" id="IPR008921">
    <property type="entry name" value="DNA_pol3_clamp-load_cplx_C"/>
</dbReference>
<dbReference type="SUPFAM" id="SSF52540">
    <property type="entry name" value="P-loop containing nucleoside triphosphate hydrolases"/>
    <property type="match status" value="1"/>
</dbReference>
<evidence type="ECO:0000256" key="2">
    <source>
        <dbReference type="ARBA" id="ARBA00022679"/>
    </source>
</evidence>
<dbReference type="InterPro" id="IPR048466">
    <property type="entry name" value="DNA_pol3_delta-like_C"/>
</dbReference>
<dbReference type="InterPro" id="IPR005790">
    <property type="entry name" value="DNA_polIII_delta"/>
</dbReference>
<comment type="caution">
    <text evidence="9">The sequence shown here is derived from an EMBL/GenBank/DDBJ whole genome shotgun (WGS) entry which is preliminary data.</text>
</comment>
<gene>
    <name evidence="9" type="ORF">S06H3_19692</name>
</gene>
<evidence type="ECO:0000256" key="5">
    <source>
        <dbReference type="ARBA" id="ARBA00022932"/>
    </source>
</evidence>
<dbReference type="SUPFAM" id="SSF48019">
    <property type="entry name" value="post-AAA+ oligomerization domain-like"/>
    <property type="match status" value="1"/>
</dbReference>
<dbReference type="InterPro" id="IPR027417">
    <property type="entry name" value="P-loop_NTPase"/>
</dbReference>
<feature type="non-terminal residue" evidence="9">
    <location>
        <position position="242"/>
    </location>
</feature>
<keyword evidence="3" id="KW-0548">Nucleotidyltransferase</keyword>
<dbReference type="AlphaFoldDB" id="X1M0B6"/>
<dbReference type="PANTHER" id="PTHR34388">
    <property type="entry name" value="DNA POLYMERASE III SUBUNIT DELTA"/>
    <property type="match status" value="1"/>
</dbReference>
<dbReference type="GO" id="GO:0006261">
    <property type="term" value="P:DNA-templated DNA replication"/>
    <property type="evidence" value="ECO:0007669"/>
    <property type="project" value="TreeGrafter"/>
</dbReference>